<dbReference type="SMART" id="SM00320">
    <property type="entry name" value="WD40"/>
    <property type="match status" value="7"/>
</dbReference>
<dbReference type="PANTHER" id="PTHR22847:SF637">
    <property type="entry name" value="WD REPEAT DOMAIN 5B"/>
    <property type="match status" value="1"/>
</dbReference>
<organism evidence="4 5">
    <name type="scientific">Rhizopogon vinicolor AM-OR11-026</name>
    <dbReference type="NCBI Taxonomy" id="1314800"/>
    <lineage>
        <taxon>Eukaryota</taxon>
        <taxon>Fungi</taxon>
        <taxon>Dikarya</taxon>
        <taxon>Basidiomycota</taxon>
        <taxon>Agaricomycotina</taxon>
        <taxon>Agaricomycetes</taxon>
        <taxon>Agaricomycetidae</taxon>
        <taxon>Boletales</taxon>
        <taxon>Suillineae</taxon>
        <taxon>Rhizopogonaceae</taxon>
        <taxon>Rhizopogon</taxon>
    </lineage>
</organism>
<accession>A0A1B7MJB3</accession>
<dbReference type="PROSITE" id="PS50294">
    <property type="entry name" value="WD_REPEATS_REGION"/>
    <property type="match status" value="3"/>
</dbReference>
<evidence type="ECO:0000313" key="5">
    <source>
        <dbReference type="Proteomes" id="UP000092154"/>
    </source>
</evidence>
<dbReference type="GO" id="GO:1990234">
    <property type="term" value="C:transferase complex"/>
    <property type="evidence" value="ECO:0007669"/>
    <property type="project" value="UniProtKB-ARBA"/>
</dbReference>
<evidence type="ECO:0000256" key="2">
    <source>
        <dbReference type="ARBA" id="ARBA00022737"/>
    </source>
</evidence>
<name>A0A1B7MJB3_9AGAM</name>
<feature type="repeat" description="WD" evidence="3">
    <location>
        <begin position="139"/>
        <end position="180"/>
    </location>
</feature>
<feature type="repeat" description="WD" evidence="3">
    <location>
        <begin position="96"/>
        <end position="137"/>
    </location>
</feature>
<dbReference type="InterPro" id="IPR020472">
    <property type="entry name" value="WD40_PAC1"/>
</dbReference>
<feature type="repeat" description="WD" evidence="3">
    <location>
        <begin position="9"/>
        <end position="50"/>
    </location>
</feature>
<dbReference type="PANTHER" id="PTHR22847">
    <property type="entry name" value="WD40 REPEAT PROTEIN"/>
    <property type="match status" value="1"/>
</dbReference>
<gene>
    <name evidence="4" type="ORF">K503DRAFT_701665</name>
</gene>
<evidence type="ECO:0000256" key="1">
    <source>
        <dbReference type="ARBA" id="ARBA00022574"/>
    </source>
</evidence>
<dbReference type="SUPFAM" id="SSF50978">
    <property type="entry name" value="WD40 repeat-like"/>
    <property type="match status" value="1"/>
</dbReference>
<reference evidence="4 5" key="1">
    <citation type="submission" date="2016-06" db="EMBL/GenBank/DDBJ databases">
        <title>Comparative genomics of the ectomycorrhizal sister species Rhizopogon vinicolor and Rhizopogon vesiculosus (Basidiomycota: Boletales) reveals a divergence of the mating type B locus.</title>
        <authorList>
            <consortium name="DOE Joint Genome Institute"/>
            <person name="Mujic A.B."/>
            <person name="Kuo A."/>
            <person name="Tritt A."/>
            <person name="Lipzen A."/>
            <person name="Chen C."/>
            <person name="Johnson J."/>
            <person name="Sharma A."/>
            <person name="Barry K."/>
            <person name="Grigoriev I.V."/>
            <person name="Spatafora J.W."/>
        </authorList>
    </citation>
    <scope>NUCLEOTIDE SEQUENCE [LARGE SCALE GENOMIC DNA]</scope>
    <source>
        <strain evidence="4 5">AM-OR11-026</strain>
    </source>
</reference>
<evidence type="ECO:0000313" key="4">
    <source>
        <dbReference type="EMBL" id="OAX32682.1"/>
    </source>
</evidence>
<dbReference type="Proteomes" id="UP000092154">
    <property type="component" value="Unassembled WGS sequence"/>
</dbReference>
<proteinExistence type="predicted"/>
<dbReference type="STRING" id="1314800.A0A1B7MJB3"/>
<dbReference type="CDD" id="cd00200">
    <property type="entry name" value="WD40"/>
    <property type="match status" value="1"/>
</dbReference>
<dbReference type="EMBL" id="KV448941">
    <property type="protein sequence ID" value="OAX32682.1"/>
    <property type="molecule type" value="Genomic_DNA"/>
</dbReference>
<dbReference type="OrthoDB" id="2687506at2759"/>
<dbReference type="InterPro" id="IPR015943">
    <property type="entry name" value="WD40/YVTN_repeat-like_dom_sf"/>
</dbReference>
<dbReference type="InParanoid" id="A0A1B7MJB3"/>
<keyword evidence="5" id="KW-1185">Reference proteome</keyword>
<dbReference type="Pfam" id="PF00400">
    <property type="entry name" value="WD40"/>
    <property type="match status" value="5"/>
</dbReference>
<dbReference type="InterPro" id="IPR001680">
    <property type="entry name" value="WD40_rpt"/>
</dbReference>
<keyword evidence="2" id="KW-0677">Repeat</keyword>
<keyword evidence="1 3" id="KW-0853">WD repeat</keyword>
<sequence length="427" mass="47253">MILTPAITLKGHGGLVRSISYFPDSKQMISGSEDKAVRRWDLQAVKEIEKGRRVCEYQVKAVAASGNSRWVVTAGGDRLHGELKAWEVETGIVKTFHGHSREVSCINISADDMLLASGSEDRTAQIWSLDTGKLVAGPFKSADRVINSLALSSDGTLIASASEDSTIKLWTFESRQLLASFDGINTNIVVFSPDTQQLAYTAQIKAKDIKLTPVITLEGHKDNHVRSISYPPDGKQMISVSGDNAVETGIVKTFHGHSRFVSCIDISADGMLFASGSKYQTQIWSLDTGKPAADPTDWVGAILFAPDSKKLAVNSWGADWLEVWDIQIQKLNRGVRGKSWWDITYTPVFWTNEGTVFWSTSRINLPRYCMSSTRRHSRLSELPSNATPTGYVRGLALSSDFTSNRLRREGYSLACFQTRYRTGRIKC</sequence>
<protein>
    <submittedName>
        <fullName evidence="4">WD40 repeat-like protein</fullName>
    </submittedName>
</protein>
<dbReference type="AlphaFoldDB" id="A0A1B7MJB3"/>
<dbReference type="Gene3D" id="2.130.10.10">
    <property type="entry name" value="YVTN repeat-like/Quinoprotein amine dehydrogenase"/>
    <property type="match status" value="3"/>
</dbReference>
<dbReference type="PROSITE" id="PS50082">
    <property type="entry name" value="WD_REPEATS_2"/>
    <property type="match status" value="3"/>
</dbReference>
<dbReference type="PRINTS" id="PR00320">
    <property type="entry name" value="GPROTEINBRPT"/>
</dbReference>
<evidence type="ECO:0000256" key="3">
    <source>
        <dbReference type="PROSITE-ProRule" id="PRU00221"/>
    </source>
</evidence>
<dbReference type="InterPro" id="IPR036322">
    <property type="entry name" value="WD40_repeat_dom_sf"/>
</dbReference>